<dbReference type="InterPro" id="IPR045621">
    <property type="entry name" value="BPD_transp_1_N"/>
</dbReference>
<dbReference type="AlphaFoldDB" id="A0A1T4Z3B6"/>
<feature type="transmembrane region" description="Helical" evidence="7">
    <location>
        <begin position="232"/>
        <end position="258"/>
    </location>
</feature>
<keyword evidence="2 7" id="KW-0813">Transport</keyword>
<dbReference type="Pfam" id="PF19300">
    <property type="entry name" value="BPD_transp_1_N"/>
    <property type="match status" value="1"/>
</dbReference>
<dbReference type="Pfam" id="PF00528">
    <property type="entry name" value="BPD_transp_1"/>
    <property type="match status" value="1"/>
</dbReference>
<evidence type="ECO:0000256" key="6">
    <source>
        <dbReference type="ARBA" id="ARBA00023136"/>
    </source>
</evidence>
<organism evidence="9 10">
    <name type="scientific">Aeromicrobium choanae</name>
    <dbReference type="NCBI Taxonomy" id="1736691"/>
    <lineage>
        <taxon>Bacteria</taxon>
        <taxon>Bacillati</taxon>
        <taxon>Actinomycetota</taxon>
        <taxon>Actinomycetes</taxon>
        <taxon>Propionibacteriales</taxon>
        <taxon>Nocardioidaceae</taxon>
        <taxon>Aeromicrobium</taxon>
    </lineage>
</organism>
<keyword evidence="5 7" id="KW-1133">Transmembrane helix</keyword>
<evidence type="ECO:0000313" key="10">
    <source>
        <dbReference type="Proteomes" id="UP000191040"/>
    </source>
</evidence>
<evidence type="ECO:0000256" key="4">
    <source>
        <dbReference type="ARBA" id="ARBA00022692"/>
    </source>
</evidence>
<dbReference type="SUPFAM" id="SSF161098">
    <property type="entry name" value="MetI-like"/>
    <property type="match status" value="1"/>
</dbReference>
<evidence type="ECO:0000256" key="1">
    <source>
        <dbReference type="ARBA" id="ARBA00004651"/>
    </source>
</evidence>
<dbReference type="Proteomes" id="UP000191040">
    <property type="component" value="Chromosome I"/>
</dbReference>
<evidence type="ECO:0000256" key="3">
    <source>
        <dbReference type="ARBA" id="ARBA00022475"/>
    </source>
</evidence>
<feature type="transmembrane region" description="Helical" evidence="7">
    <location>
        <begin position="174"/>
        <end position="194"/>
    </location>
</feature>
<evidence type="ECO:0000256" key="7">
    <source>
        <dbReference type="RuleBase" id="RU363032"/>
    </source>
</evidence>
<keyword evidence="10" id="KW-1185">Reference proteome</keyword>
<dbReference type="Gene3D" id="1.10.3720.10">
    <property type="entry name" value="MetI-like"/>
    <property type="match status" value="1"/>
</dbReference>
<name>A0A1T4Z3B6_9ACTN</name>
<dbReference type="EMBL" id="LT796768">
    <property type="protein sequence ID" value="SKB08446.1"/>
    <property type="molecule type" value="Genomic_DNA"/>
</dbReference>
<keyword evidence="6 7" id="KW-0472">Membrane</keyword>
<keyword evidence="3" id="KW-1003">Cell membrane</keyword>
<gene>
    <name evidence="9" type="ORF">SAMN06295964_2165</name>
</gene>
<evidence type="ECO:0000259" key="8">
    <source>
        <dbReference type="PROSITE" id="PS50928"/>
    </source>
</evidence>
<dbReference type="GO" id="GO:0071916">
    <property type="term" value="F:dipeptide transmembrane transporter activity"/>
    <property type="evidence" value="ECO:0007669"/>
    <property type="project" value="TreeGrafter"/>
</dbReference>
<dbReference type="RefSeq" id="WP_172806335.1">
    <property type="nucleotide sequence ID" value="NZ_LT796768.1"/>
</dbReference>
<feature type="domain" description="ABC transmembrane type-1" evidence="8">
    <location>
        <begin position="96"/>
        <end position="301"/>
    </location>
</feature>
<comment type="subcellular location">
    <subcellularLocation>
        <location evidence="1 7">Cell membrane</location>
        <topology evidence="1 7">Multi-pass membrane protein</topology>
    </subcellularLocation>
</comment>
<dbReference type="PANTHER" id="PTHR43163">
    <property type="entry name" value="DIPEPTIDE TRANSPORT SYSTEM PERMEASE PROTEIN DPPB-RELATED"/>
    <property type="match status" value="1"/>
</dbReference>
<dbReference type="PROSITE" id="PS50928">
    <property type="entry name" value="ABC_TM1"/>
    <property type="match status" value="1"/>
</dbReference>
<evidence type="ECO:0000313" key="9">
    <source>
        <dbReference type="EMBL" id="SKB08446.1"/>
    </source>
</evidence>
<dbReference type="STRING" id="1736691.SAMN06295964_2165"/>
<evidence type="ECO:0000256" key="5">
    <source>
        <dbReference type="ARBA" id="ARBA00022989"/>
    </source>
</evidence>
<accession>A0A1T4Z3B6</accession>
<dbReference type="InterPro" id="IPR035906">
    <property type="entry name" value="MetI-like_sf"/>
</dbReference>
<dbReference type="CDD" id="cd06261">
    <property type="entry name" value="TM_PBP2"/>
    <property type="match status" value="1"/>
</dbReference>
<dbReference type="PANTHER" id="PTHR43163:SF6">
    <property type="entry name" value="DIPEPTIDE TRANSPORT SYSTEM PERMEASE PROTEIN DPPB-RELATED"/>
    <property type="match status" value="1"/>
</dbReference>
<reference evidence="10" key="1">
    <citation type="submission" date="2017-02" db="EMBL/GenBank/DDBJ databases">
        <authorList>
            <person name="Varghese N."/>
            <person name="Submissions S."/>
        </authorList>
    </citation>
    <scope>NUCLEOTIDE SEQUENCE [LARGE SCALE GENOMIC DNA]</scope>
    <source>
        <strain evidence="10">9H-4</strain>
    </source>
</reference>
<dbReference type="InterPro" id="IPR000515">
    <property type="entry name" value="MetI-like"/>
</dbReference>
<protein>
    <submittedName>
        <fullName evidence="9">Peptide/nickel transport system permease protein</fullName>
    </submittedName>
</protein>
<keyword evidence="4 7" id="KW-0812">Transmembrane</keyword>
<feature type="transmembrane region" description="Helical" evidence="7">
    <location>
        <begin position="136"/>
        <end position="162"/>
    </location>
</feature>
<comment type="similarity">
    <text evidence="7">Belongs to the binding-protein-dependent transport system permease family.</text>
</comment>
<feature type="transmembrane region" description="Helical" evidence="7">
    <location>
        <begin position="278"/>
        <end position="304"/>
    </location>
</feature>
<evidence type="ECO:0000256" key="2">
    <source>
        <dbReference type="ARBA" id="ARBA00022448"/>
    </source>
</evidence>
<proteinExistence type="inferred from homology"/>
<feature type="transmembrane region" description="Helical" evidence="7">
    <location>
        <begin position="9"/>
        <end position="28"/>
    </location>
</feature>
<dbReference type="GO" id="GO:0005886">
    <property type="term" value="C:plasma membrane"/>
    <property type="evidence" value="ECO:0007669"/>
    <property type="project" value="UniProtKB-SubCell"/>
</dbReference>
<sequence>MKFHLLKSAVLRLAVVVLLLIFGVFFLIRLVPGDPATIIAGLSASTSTVDSIREDFQLDRSLGNQLLHYLTGLPRGDLGISFGSRQPVVKVIFENAGPTLQLAVVSLLFIGVAGIGAGLAFGALSRTRFAASAEIVFSVVAGACNAIPHFLLATVLAFVFAVTLQVFPVAGDSSLAALVLPAIAISVGPAALIARLCRVRVLDVLESSYVTAARSKRLGSAQLYATHVLPNALVSAVSMLGVVFASLIGGAVVVEQVFSRRGLGSALVEAVLLHDYPIVQGITLVVGIAVVLVNFGVDVLLAFIDPRRGAVQ</sequence>
<feature type="transmembrane region" description="Helical" evidence="7">
    <location>
        <begin position="100"/>
        <end position="124"/>
    </location>
</feature>